<evidence type="ECO:0000256" key="1">
    <source>
        <dbReference type="ARBA" id="ARBA00022741"/>
    </source>
</evidence>
<dbReference type="PROSITE" id="PS00688">
    <property type="entry name" value="SIGMA54_INTERACT_3"/>
    <property type="match status" value="1"/>
</dbReference>
<reference evidence="7 8" key="1">
    <citation type="submission" date="2016-03" db="EMBL/GenBank/DDBJ databases">
        <title>Chemosynthetic sulphur-oxidizing symbionts of marine invertebrate animals are capable of nitrogen fixation.</title>
        <authorList>
            <person name="Petersen J.M."/>
            <person name="Kemper A."/>
            <person name="Gruber-Vodicka H."/>
            <person name="Cardini U."/>
            <person name="Geest Mvander."/>
            <person name="Kleiner M."/>
            <person name="Bulgheresi S."/>
            <person name="Fussmann M."/>
            <person name="Herbold C."/>
            <person name="Seah B.K.B."/>
            <person name="Antony C.Paul."/>
            <person name="Liu D."/>
            <person name="Belitz A."/>
            <person name="Weber M."/>
        </authorList>
    </citation>
    <scope>NUCLEOTIDE SEQUENCE [LARGE SCALE GENOMIC DNA]</scope>
    <source>
        <strain evidence="7">G_D</strain>
    </source>
</reference>
<keyword evidence="8" id="KW-1185">Reference proteome</keyword>
<dbReference type="PROSITE" id="PS00675">
    <property type="entry name" value="SIGMA54_INTERACT_1"/>
    <property type="match status" value="1"/>
</dbReference>
<organism evidence="7 8">
    <name type="scientific">Candidatus Thiodiazotropha endoloripes</name>
    <dbReference type="NCBI Taxonomy" id="1818881"/>
    <lineage>
        <taxon>Bacteria</taxon>
        <taxon>Pseudomonadati</taxon>
        <taxon>Pseudomonadota</taxon>
        <taxon>Gammaproteobacteria</taxon>
        <taxon>Chromatiales</taxon>
        <taxon>Sedimenticolaceae</taxon>
        <taxon>Candidatus Thiodiazotropha</taxon>
    </lineage>
</organism>
<dbReference type="SMART" id="SM00382">
    <property type="entry name" value="AAA"/>
    <property type="match status" value="1"/>
</dbReference>
<dbReference type="InterPro" id="IPR002078">
    <property type="entry name" value="Sigma_54_int"/>
</dbReference>
<dbReference type="RefSeq" id="WP_069003321.1">
    <property type="nucleotide sequence ID" value="NZ_LVJW01000006.1"/>
</dbReference>
<evidence type="ECO:0000313" key="8">
    <source>
        <dbReference type="Proteomes" id="UP000094849"/>
    </source>
</evidence>
<keyword evidence="5" id="KW-0804">Transcription</keyword>
<dbReference type="InterPro" id="IPR027417">
    <property type="entry name" value="P-loop_NTPase"/>
</dbReference>
<proteinExistence type="predicted"/>
<evidence type="ECO:0000313" key="7">
    <source>
        <dbReference type="EMBL" id="ODB95917.1"/>
    </source>
</evidence>
<dbReference type="PROSITE" id="PS50045">
    <property type="entry name" value="SIGMA54_INTERACT_4"/>
    <property type="match status" value="1"/>
</dbReference>
<dbReference type="FunFam" id="3.40.50.300:FF:000006">
    <property type="entry name" value="DNA-binding transcriptional regulator NtrC"/>
    <property type="match status" value="1"/>
</dbReference>
<dbReference type="SUPFAM" id="SSF52540">
    <property type="entry name" value="P-loop containing nucleoside triphosphate hydrolases"/>
    <property type="match status" value="1"/>
</dbReference>
<dbReference type="SUPFAM" id="SSF46689">
    <property type="entry name" value="Homeodomain-like"/>
    <property type="match status" value="1"/>
</dbReference>
<dbReference type="Pfam" id="PF25601">
    <property type="entry name" value="AAA_lid_14"/>
    <property type="match status" value="1"/>
</dbReference>
<evidence type="ECO:0000259" key="6">
    <source>
        <dbReference type="PROSITE" id="PS50045"/>
    </source>
</evidence>
<keyword evidence="1" id="KW-0547">Nucleotide-binding</keyword>
<dbReference type="InterPro" id="IPR009057">
    <property type="entry name" value="Homeodomain-like_sf"/>
</dbReference>
<dbReference type="Pfam" id="PF02830">
    <property type="entry name" value="V4R"/>
    <property type="match status" value="1"/>
</dbReference>
<dbReference type="InterPro" id="IPR010523">
    <property type="entry name" value="XylR_N"/>
</dbReference>
<dbReference type="EMBL" id="LVJZ01000003">
    <property type="protein sequence ID" value="ODB95917.1"/>
    <property type="molecule type" value="Genomic_DNA"/>
</dbReference>
<dbReference type="InterPro" id="IPR024096">
    <property type="entry name" value="NO_sig/Golgi_transp_ligand-bd"/>
</dbReference>
<dbReference type="Pfam" id="PF00158">
    <property type="entry name" value="Sigma54_activat"/>
    <property type="match status" value="1"/>
</dbReference>
<dbReference type="Pfam" id="PF02954">
    <property type="entry name" value="HTH_8"/>
    <property type="match status" value="1"/>
</dbReference>
<gene>
    <name evidence="7" type="ORF">A3196_03565</name>
</gene>
<keyword evidence="3" id="KW-0805">Transcription regulation</keyword>
<dbReference type="InterPro" id="IPR025943">
    <property type="entry name" value="Sigma_54_int_dom_ATP-bd_2"/>
</dbReference>
<name>A0A1E2UMI1_9GAMM</name>
<dbReference type="PANTHER" id="PTHR32071:SF57">
    <property type="entry name" value="C4-DICARBOXYLATE TRANSPORT TRANSCRIPTIONAL REGULATORY PROTEIN DCTD"/>
    <property type="match status" value="1"/>
</dbReference>
<accession>A0A1E2UMI1</accession>
<dbReference type="GO" id="GO:0005524">
    <property type="term" value="F:ATP binding"/>
    <property type="evidence" value="ECO:0007669"/>
    <property type="project" value="UniProtKB-KW"/>
</dbReference>
<dbReference type="InterPro" id="IPR025944">
    <property type="entry name" value="Sigma_54_int_dom_CS"/>
</dbReference>
<evidence type="ECO:0000256" key="5">
    <source>
        <dbReference type="ARBA" id="ARBA00023163"/>
    </source>
</evidence>
<evidence type="ECO:0000256" key="2">
    <source>
        <dbReference type="ARBA" id="ARBA00022840"/>
    </source>
</evidence>
<dbReference type="Gene3D" id="1.10.10.60">
    <property type="entry name" value="Homeodomain-like"/>
    <property type="match status" value="1"/>
</dbReference>
<dbReference type="PRINTS" id="PR01590">
    <property type="entry name" value="HTHFIS"/>
</dbReference>
<dbReference type="PANTHER" id="PTHR32071">
    <property type="entry name" value="TRANSCRIPTIONAL REGULATORY PROTEIN"/>
    <property type="match status" value="1"/>
</dbReference>
<dbReference type="Gene3D" id="3.30.1380.20">
    <property type="entry name" value="Trafficking protein particle complex subunit 3"/>
    <property type="match status" value="1"/>
</dbReference>
<dbReference type="Proteomes" id="UP000094849">
    <property type="component" value="Unassembled WGS sequence"/>
</dbReference>
<keyword evidence="4" id="KW-0238">DNA-binding</keyword>
<dbReference type="GO" id="GO:0006355">
    <property type="term" value="P:regulation of DNA-templated transcription"/>
    <property type="evidence" value="ECO:0007669"/>
    <property type="project" value="InterPro"/>
</dbReference>
<dbReference type="PROSITE" id="PS00676">
    <property type="entry name" value="SIGMA54_INTERACT_2"/>
    <property type="match status" value="1"/>
</dbReference>
<keyword evidence="2" id="KW-0067">ATP-binding</keyword>
<feature type="domain" description="Sigma-54 factor interaction" evidence="6">
    <location>
        <begin position="231"/>
        <end position="460"/>
    </location>
</feature>
<dbReference type="CDD" id="cd00009">
    <property type="entry name" value="AAA"/>
    <property type="match status" value="1"/>
</dbReference>
<dbReference type="Gene3D" id="1.10.8.60">
    <property type="match status" value="1"/>
</dbReference>
<dbReference type="InterPro" id="IPR058031">
    <property type="entry name" value="AAA_lid_NorR"/>
</dbReference>
<dbReference type="Pfam" id="PF06505">
    <property type="entry name" value="XylR_N"/>
    <property type="match status" value="1"/>
</dbReference>
<dbReference type="InterPro" id="IPR025662">
    <property type="entry name" value="Sigma_54_int_dom_ATP-bd_1"/>
</dbReference>
<dbReference type="SUPFAM" id="SSF111126">
    <property type="entry name" value="Ligand-binding domain in the NO signalling and Golgi transport"/>
    <property type="match status" value="1"/>
</dbReference>
<comment type="caution">
    <text evidence="7">The sequence shown here is derived from an EMBL/GenBank/DDBJ whole genome shotgun (WGS) entry which is preliminary data.</text>
</comment>
<dbReference type="GO" id="GO:0043565">
    <property type="term" value="F:sequence-specific DNA binding"/>
    <property type="evidence" value="ECO:0007669"/>
    <property type="project" value="InterPro"/>
</dbReference>
<dbReference type="STRING" id="1818881.A3196_03565"/>
<evidence type="ECO:0000256" key="4">
    <source>
        <dbReference type="ARBA" id="ARBA00023125"/>
    </source>
</evidence>
<dbReference type="InterPro" id="IPR003593">
    <property type="entry name" value="AAA+_ATPase"/>
</dbReference>
<dbReference type="AlphaFoldDB" id="A0A1E2UMI1"/>
<protein>
    <submittedName>
        <fullName evidence="7">Sigma-54-dependent Fis family transcriptional regulator</fullName>
    </submittedName>
</protein>
<dbReference type="Gene3D" id="3.40.50.300">
    <property type="entry name" value="P-loop containing nucleotide triphosphate hydrolases"/>
    <property type="match status" value="1"/>
</dbReference>
<evidence type="ECO:0000256" key="3">
    <source>
        <dbReference type="ARBA" id="ARBA00023015"/>
    </source>
</evidence>
<dbReference type="InterPro" id="IPR002197">
    <property type="entry name" value="HTH_Fis"/>
</dbReference>
<dbReference type="SMART" id="SM00989">
    <property type="entry name" value="V4R"/>
    <property type="match status" value="1"/>
</dbReference>
<sequence>MSSQLSISGLPMEERNLHLTFDAGQILLNDHRMVLMHTHAMGALRKELMDTLGHDRARGVLTRMGYASGAKDADLARKLLPESNDEDLLLMGPRLHTLEGVVHVKPIKIDIDIRQRHFYGEFLWENSHEASEHLKLFGIHPEPVCWTQIGYASGYTSEIMGRFIAYREVECHAKGDKHCRIIGKPIEEWEDADEERRHYRPDPMAEQLLALQDEVSHLRDSLQEQTGIGDMVGSSQAFKDACDMLRKVAESHVTVLLLGETGVGKEMFARALHSISPQEKNPFVAINCTTIPEELIESELFGVEKGAYTGALQSRPGRFERAHGGTLFLDEVGDLSMNAQAKLLRVLQEGEIERVGDTRTRKVDVRVIAATNVDLQEAVAEGRFRSDLYYRLNIYPVIIPPLRERKDDIELLVVRFLEKYTARHGKRVSGVTEPALQSLYDYNWPGNIRELENMIERGVIIVPNGQAIDLKDLFPCLNMSKDAPSIMPTNPQEPLPLDSLVAQVLDQSGSMEAVETLILESAVEKANGNLSQAARLLGMTRPQLAYRLKKRDGD</sequence>
<dbReference type="InterPro" id="IPR004096">
    <property type="entry name" value="V4R"/>
</dbReference>
<dbReference type="OrthoDB" id="9804019at2"/>